<feature type="compositionally biased region" description="Polar residues" evidence="1">
    <location>
        <begin position="228"/>
        <end position="240"/>
    </location>
</feature>
<proteinExistence type="predicted"/>
<reference evidence="2 3" key="1">
    <citation type="journal article" date="2017" name="Mol. Ecol.">
        <title>Comparative and population genomic landscape of Phellinus noxius: A hypervariable fungus causing root rot in trees.</title>
        <authorList>
            <person name="Chung C.L."/>
            <person name="Lee T.J."/>
            <person name="Akiba M."/>
            <person name="Lee H.H."/>
            <person name="Kuo T.H."/>
            <person name="Liu D."/>
            <person name="Ke H.M."/>
            <person name="Yokoi T."/>
            <person name="Roa M.B."/>
            <person name="Lu M.J."/>
            <person name="Chang Y.Y."/>
            <person name="Ann P.J."/>
            <person name="Tsai J.N."/>
            <person name="Chen C.Y."/>
            <person name="Tzean S.S."/>
            <person name="Ota Y."/>
            <person name="Hattori T."/>
            <person name="Sahashi N."/>
            <person name="Liou R.F."/>
            <person name="Kikuchi T."/>
            <person name="Tsai I.J."/>
        </authorList>
    </citation>
    <scope>NUCLEOTIDE SEQUENCE [LARGE SCALE GENOMIC DNA]</scope>
    <source>
        <strain evidence="2 3">FFPRI411160</strain>
    </source>
</reference>
<evidence type="ECO:0000313" key="2">
    <source>
        <dbReference type="EMBL" id="PAV16499.1"/>
    </source>
</evidence>
<feature type="region of interest" description="Disordered" evidence="1">
    <location>
        <begin position="542"/>
        <end position="562"/>
    </location>
</feature>
<protein>
    <submittedName>
        <fullName evidence="2">Uncharacterized protein</fullName>
    </submittedName>
</protein>
<feature type="region of interest" description="Disordered" evidence="1">
    <location>
        <begin position="473"/>
        <end position="493"/>
    </location>
</feature>
<feature type="compositionally biased region" description="Low complexity" evidence="1">
    <location>
        <begin position="214"/>
        <end position="227"/>
    </location>
</feature>
<gene>
    <name evidence="2" type="ORF">PNOK_0811900</name>
</gene>
<comment type="caution">
    <text evidence="2">The sequence shown here is derived from an EMBL/GenBank/DDBJ whole genome shotgun (WGS) entry which is preliminary data.</text>
</comment>
<evidence type="ECO:0000256" key="1">
    <source>
        <dbReference type="SAM" id="MobiDB-lite"/>
    </source>
</evidence>
<keyword evidence="3" id="KW-1185">Reference proteome</keyword>
<feature type="region of interest" description="Disordered" evidence="1">
    <location>
        <begin position="157"/>
        <end position="241"/>
    </location>
</feature>
<organism evidence="2 3">
    <name type="scientific">Pyrrhoderma noxium</name>
    <dbReference type="NCBI Taxonomy" id="2282107"/>
    <lineage>
        <taxon>Eukaryota</taxon>
        <taxon>Fungi</taxon>
        <taxon>Dikarya</taxon>
        <taxon>Basidiomycota</taxon>
        <taxon>Agaricomycotina</taxon>
        <taxon>Agaricomycetes</taxon>
        <taxon>Hymenochaetales</taxon>
        <taxon>Hymenochaetaceae</taxon>
        <taxon>Pyrrhoderma</taxon>
    </lineage>
</organism>
<dbReference type="AlphaFoldDB" id="A0A286UAB4"/>
<feature type="compositionally biased region" description="Polar residues" evidence="1">
    <location>
        <begin position="196"/>
        <end position="208"/>
    </location>
</feature>
<name>A0A286UAB4_9AGAM</name>
<sequence>MPGANYMGGRRNAARAKTKDISGRIQRGHFMKQRHQILARGLQDPSTVIDSEASFRSKGSPGRIEDICLLAARKDLERKASYDTNTVNRMSLGHPTSSRMPGVRSVLLTSSSPEPSKELRIRRSKVLEALDTNDKAALRRTMNRLLCIPDLAGLESKGSDIRPKEKYNKKRDGSLLASPMKESPRKKQKSVPESPPSIQSISTMSPVQSRPLFHSKSQKTQSHSSNTDSNHSPRTISNNVLRDDLKSLKESSDILLDGLSVIQEHSSGSLDHGFEELSFMEDTEEYTPSLCSSKRSDYMRKFRDDSSSPEDSPGLSLPDCAKLPVFRGSSVKDICHSETLLAHELISPQADLQGTHINLLDYSDPLSTLHNIIGVHFKHESPFEDDLPERNNLDVSIPYETEEVTLSVNNQETIPSLPSPAVFSSPTDVWRDTKCYESSAITEDIKNYLPESLTNDDKENNIDSKLFLSSPGLSRVPSSPLRGLQRGPNRTSRVTSFTPSYILPTCTNTEFNYADSHANADFSETFKVSRPSSNIESFSIRQRTPDHNIRASLPPESPQNLVPSPLCDFASLHTRKYGIDKYINSPSNASKGNTDSHLSPFLSNDNHESSLPKLSQRRSLYNGPDLFGDNGEDEED</sequence>
<feature type="region of interest" description="Disordered" evidence="1">
    <location>
        <begin position="588"/>
        <end position="636"/>
    </location>
</feature>
<dbReference type="EMBL" id="NBII01000008">
    <property type="protein sequence ID" value="PAV16499.1"/>
    <property type="molecule type" value="Genomic_DNA"/>
</dbReference>
<feature type="compositionally biased region" description="Polar residues" evidence="1">
    <location>
        <begin position="588"/>
        <end position="604"/>
    </location>
</feature>
<dbReference type="InParanoid" id="A0A286UAB4"/>
<dbReference type="OrthoDB" id="3260134at2759"/>
<accession>A0A286UAB4</accession>
<dbReference type="Proteomes" id="UP000217199">
    <property type="component" value="Unassembled WGS sequence"/>
</dbReference>
<evidence type="ECO:0000313" key="3">
    <source>
        <dbReference type="Proteomes" id="UP000217199"/>
    </source>
</evidence>
<feature type="compositionally biased region" description="Basic and acidic residues" evidence="1">
    <location>
        <begin position="157"/>
        <end position="173"/>
    </location>
</feature>